<name>D3UWB5_XENBS</name>
<protein>
    <submittedName>
        <fullName evidence="1">Uncharacterized protein</fullName>
    </submittedName>
</protein>
<evidence type="ECO:0000313" key="1">
    <source>
        <dbReference type="EMBL" id="CBJ79624.1"/>
    </source>
</evidence>
<dbReference type="AlphaFoldDB" id="D3UWB5"/>
<accession>D3UWB5</accession>
<dbReference type="Proteomes" id="UP000002045">
    <property type="component" value="Chromosome"/>
</dbReference>
<evidence type="ECO:0000313" key="2">
    <source>
        <dbReference type="Proteomes" id="UP000002045"/>
    </source>
</evidence>
<sequence>MPFWRLRGDGFWELQNTERCTPQKGNKEPPKRELIEYGVIGGFDMGSIGLDDSMKLIVSKGINGGQMVEQLFWNFADQPILLPQQKEYYPLEEFVIWHRSQVFKQQSAQIKKGSHPLLCYSDCCRLLTRFQFLEIVFVQDIGVANIALPFPFLDNGFIRIQ</sequence>
<dbReference type="STRING" id="406818.XBJ1_0475"/>
<reference evidence="1" key="1">
    <citation type="journal article" date="2011" name="PLoS ONE">
        <title>The entomopathogenic bacterial endosymbionts xenorhabdus and photorhabdus: convergent lifestyles from divergent genomes.</title>
        <authorList>
            <person name="Chaston J.M."/>
            <person name="Suen G."/>
            <person name="Tucker S.L."/>
            <person name="Andersen A.W."/>
            <person name="Bhasin A."/>
            <person name="Bode E."/>
            <person name="Bode H.B."/>
            <person name="Brachmann A.O."/>
            <person name="Cowles C.E."/>
            <person name="Cowles K.N."/>
            <person name="Darby C."/>
            <person name="de Leon L."/>
            <person name="Drace K."/>
            <person name="Du Z."/>
            <person name="Givaudan A."/>
            <person name="Herbert Tran E.E."/>
            <person name="Jewell K.A."/>
            <person name="Knack J.J."/>
            <person name="Krasomil-Osterfeld K.C."/>
            <person name="Kukor R."/>
            <person name="Lanois A."/>
            <person name="Latreille P."/>
            <person name="Leimgruber N.K."/>
            <person name="Lipke C.M."/>
            <person name="Liu R."/>
            <person name="Lu X."/>
            <person name="Martens E.C."/>
            <person name="Marri P.R."/>
            <person name="Medigue C."/>
            <person name="Menard M.L."/>
            <person name="Miller N.M."/>
            <person name="Morales-Soto N."/>
            <person name="Norton S."/>
            <person name="Ogier J.C."/>
            <person name="Orchard S.S."/>
            <person name="Park D."/>
            <person name="Park Y."/>
            <person name="Qurollo B.A."/>
            <person name="Sugar D.R."/>
            <person name="Richards G.R."/>
            <person name="Rouy Z."/>
            <person name="Slominski B."/>
            <person name="Slominski K."/>
            <person name="Snyder H."/>
            <person name="Tjaden B.C."/>
            <person name="van der Hoeven R."/>
            <person name="Welch R.D."/>
            <person name="Wheeler C."/>
            <person name="Xiang B."/>
            <person name="Barbazuk B."/>
            <person name="Gaudriault S."/>
            <person name="Goodner B."/>
            <person name="Slater S.C."/>
            <person name="Forst S."/>
            <person name="Goldman B.S."/>
            <person name="Goodrich-Blair H."/>
        </authorList>
    </citation>
    <scope>NUCLEOTIDE SEQUENCE [LARGE SCALE GENOMIC DNA]</scope>
    <source>
        <strain evidence="1">SS-2004</strain>
    </source>
</reference>
<dbReference type="eggNOG" id="COG3440">
    <property type="taxonomic scope" value="Bacteria"/>
</dbReference>
<dbReference type="HOGENOM" id="CLU_1643054_0_0_6"/>
<gene>
    <name evidence="1" type="ordered locus">XBJ1_0475</name>
</gene>
<organism evidence="1 2">
    <name type="scientific">Xenorhabdus bovienii (strain SS-2004)</name>
    <name type="common">Xenorhabdus nematophila subsp. bovienii</name>
    <dbReference type="NCBI Taxonomy" id="406818"/>
    <lineage>
        <taxon>Bacteria</taxon>
        <taxon>Pseudomonadati</taxon>
        <taxon>Pseudomonadota</taxon>
        <taxon>Gammaproteobacteria</taxon>
        <taxon>Enterobacterales</taxon>
        <taxon>Morganellaceae</taxon>
        <taxon>Xenorhabdus</taxon>
    </lineage>
</organism>
<dbReference type="EMBL" id="FN667741">
    <property type="protein sequence ID" value="CBJ79624.1"/>
    <property type="molecule type" value="Genomic_DNA"/>
</dbReference>
<dbReference type="KEGG" id="xbo:XBJ1_0475"/>
<proteinExistence type="predicted"/>